<evidence type="ECO:0000256" key="7">
    <source>
        <dbReference type="ARBA" id="ARBA00022777"/>
    </source>
</evidence>
<dbReference type="CDD" id="cd00075">
    <property type="entry name" value="HATPase"/>
    <property type="match status" value="1"/>
</dbReference>
<keyword evidence="4" id="KW-0597">Phosphoprotein</keyword>
<dbReference type="InterPro" id="IPR036890">
    <property type="entry name" value="HATPase_C_sf"/>
</dbReference>
<dbReference type="SUPFAM" id="SSF158472">
    <property type="entry name" value="HAMP domain-like"/>
    <property type="match status" value="1"/>
</dbReference>
<evidence type="ECO:0000256" key="6">
    <source>
        <dbReference type="ARBA" id="ARBA00022692"/>
    </source>
</evidence>
<dbReference type="SUPFAM" id="SSF55874">
    <property type="entry name" value="ATPase domain of HSP90 chaperone/DNA topoisomerase II/histidine kinase"/>
    <property type="match status" value="1"/>
</dbReference>
<dbReference type="PROSITE" id="PS50885">
    <property type="entry name" value="HAMP"/>
    <property type="match status" value="1"/>
</dbReference>
<dbReference type="OrthoDB" id="335833at2"/>
<feature type="transmembrane region" description="Helical" evidence="11">
    <location>
        <begin position="228"/>
        <end position="248"/>
    </location>
</feature>
<feature type="domain" description="HAMP" evidence="13">
    <location>
        <begin position="249"/>
        <end position="302"/>
    </location>
</feature>
<feature type="domain" description="Histidine kinase" evidence="12">
    <location>
        <begin position="310"/>
        <end position="525"/>
    </location>
</feature>
<keyword evidence="7 14" id="KW-0418">Kinase</keyword>
<dbReference type="PRINTS" id="PR00344">
    <property type="entry name" value="BCTRLSENSOR"/>
</dbReference>
<evidence type="ECO:0000256" key="5">
    <source>
        <dbReference type="ARBA" id="ARBA00022679"/>
    </source>
</evidence>
<dbReference type="InterPro" id="IPR050428">
    <property type="entry name" value="TCS_sensor_his_kinase"/>
</dbReference>
<dbReference type="AlphaFoldDB" id="A0A2K3UZB1"/>
<dbReference type="RefSeq" id="WP_103312316.1">
    <property type="nucleotide sequence ID" value="NZ_PPPD01000001.1"/>
</dbReference>
<dbReference type="InterPro" id="IPR036097">
    <property type="entry name" value="HisK_dim/P_sf"/>
</dbReference>
<evidence type="ECO:0000256" key="1">
    <source>
        <dbReference type="ARBA" id="ARBA00000085"/>
    </source>
</evidence>
<comment type="catalytic activity">
    <reaction evidence="1">
        <text>ATP + protein L-histidine = ADP + protein N-phospho-L-histidine.</text>
        <dbReference type="EC" id="2.7.13.3"/>
    </reaction>
</comment>
<evidence type="ECO:0000256" key="2">
    <source>
        <dbReference type="ARBA" id="ARBA00004370"/>
    </source>
</evidence>
<dbReference type="Pfam" id="PF02518">
    <property type="entry name" value="HATPase_c"/>
    <property type="match status" value="1"/>
</dbReference>
<dbReference type="InterPro" id="IPR003661">
    <property type="entry name" value="HisK_dim/P_dom"/>
</dbReference>
<dbReference type="CDD" id="cd00082">
    <property type="entry name" value="HisKA"/>
    <property type="match status" value="1"/>
</dbReference>
<reference evidence="14 15" key="1">
    <citation type="submission" date="2018-01" db="EMBL/GenBank/DDBJ databases">
        <title>Deinococcus koreensis sp. nov., a radiation-resistant bacterium isolated from river water.</title>
        <authorList>
            <person name="Choi A."/>
        </authorList>
    </citation>
    <scope>NUCLEOTIDE SEQUENCE [LARGE SCALE GENOMIC DNA]</scope>
    <source>
        <strain evidence="14 15">SJW1-2</strain>
    </source>
</reference>
<dbReference type="Gene3D" id="6.10.340.10">
    <property type="match status" value="1"/>
</dbReference>
<keyword evidence="5" id="KW-0808">Transferase</keyword>
<name>A0A2K3UZB1_9DEIO</name>
<dbReference type="SMART" id="SM00387">
    <property type="entry name" value="HATPase_c"/>
    <property type="match status" value="1"/>
</dbReference>
<dbReference type="Proteomes" id="UP000236379">
    <property type="component" value="Unassembled WGS sequence"/>
</dbReference>
<dbReference type="GO" id="GO:0000155">
    <property type="term" value="F:phosphorelay sensor kinase activity"/>
    <property type="evidence" value="ECO:0007669"/>
    <property type="project" value="InterPro"/>
</dbReference>
<proteinExistence type="predicted"/>
<dbReference type="FunFam" id="1.10.287.130:FF:000001">
    <property type="entry name" value="Two-component sensor histidine kinase"/>
    <property type="match status" value="1"/>
</dbReference>
<keyword evidence="15" id="KW-1185">Reference proteome</keyword>
<evidence type="ECO:0000256" key="11">
    <source>
        <dbReference type="SAM" id="Phobius"/>
    </source>
</evidence>
<comment type="subcellular location">
    <subcellularLocation>
        <location evidence="2">Membrane</location>
    </subcellularLocation>
</comment>
<dbReference type="EC" id="2.7.13.3" evidence="3"/>
<keyword evidence="8 11" id="KW-1133">Transmembrane helix</keyword>
<gene>
    <name evidence="14" type="ORF">CVO96_11280</name>
</gene>
<evidence type="ECO:0000256" key="10">
    <source>
        <dbReference type="ARBA" id="ARBA00023136"/>
    </source>
</evidence>
<feature type="transmembrane region" description="Helical" evidence="11">
    <location>
        <begin position="7"/>
        <end position="30"/>
    </location>
</feature>
<keyword evidence="10 11" id="KW-0472">Membrane</keyword>
<evidence type="ECO:0000259" key="13">
    <source>
        <dbReference type="PROSITE" id="PS50885"/>
    </source>
</evidence>
<keyword evidence="9" id="KW-0902">Two-component regulatory system</keyword>
<dbReference type="InterPro" id="IPR003594">
    <property type="entry name" value="HATPase_dom"/>
</dbReference>
<dbReference type="Pfam" id="PF00512">
    <property type="entry name" value="HisKA"/>
    <property type="match status" value="1"/>
</dbReference>
<dbReference type="SMART" id="SM00388">
    <property type="entry name" value="HisKA"/>
    <property type="match status" value="1"/>
</dbReference>
<dbReference type="PANTHER" id="PTHR45436">
    <property type="entry name" value="SENSOR HISTIDINE KINASE YKOH"/>
    <property type="match status" value="1"/>
</dbReference>
<evidence type="ECO:0000313" key="14">
    <source>
        <dbReference type="EMBL" id="PNY81877.1"/>
    </source>
</evidence>
<dbReference type="Pfam" id="PF00672">
    <property type="entry name" value="HAMP"/>
    <property type="match status" value="1"/>
</dbReference>
<evidence type="ECO:0000256" key="4">
    <source>
        <dbReference type="ARBA" id="ARBA00022553"/>
    </source>
</evidence>
<evidence type="ECO:0000256" key="9">
    <source>
        <dbReference type="ARBA" id="ARBA00023012"/>
    </source>
</evidence>
<evidence type="ECO:0000313" key="15">
    <source>
        <dbReference type="Proteomes" id="UP000236379"/>
    </source>
</evidence>
<dbReference type="SMART" id="SM00304">
    <property type="entry name" value="HAMP"/>
    <property type="match status" value="1"/>
</dbReference>
<organism evidence="14 15">
    <name type="scientific">Deinococcus koreensis</name>
    <dbReference type="NCBI Taxonomy" id="2054903"/>
    <lineage>
        <taxon>Bacteria</taxon>
        <taxon>Thermotogati</taxon>
        <taxon>Deinococcota</taxon>
        <taxon>Deinococci</taxon>
        <taxon>Deinococcales</taxon>
        <taxon>Deinococcaceae</taxon>
        <taxon>Deinococcus</taxon>
    </lineage>
</organism>
<dbReference type="PROSITE" id="PS50109">
    <property type="entry name" value="HIS_KIN"/>
    <property type="match status" value="1"/>
</dbReference>
<dbReference type="EMBL" id="PPPD01000001">
    <property type="protein sequence ID" value="PNY81877.1"/>
    <property type="molecule type" value="Genomic_DNA"/>
</dbReference>
<dbReference type="SUPFAM" id="SSF47384">
    <property type="entry name" value="Homodimeric domain of signal transducing histidine kinase"/>
    <property type="match status" value="1"/>
</dbReference>
<dbReference type="Gene3D" id="3.30.565.10">
    <property type="entry name" value="Histidine kinase-like ATPase, C-terminal domain"/>
    <property type="match status" value="1"/>
</dbReference>
<dbReference type="FunFam" id="3.30.565.10:FF:000006">
    <property type="entry name" value="Sensor histidine kinase WalK"/>
    <property type="match status" value="1"/>
</dbReference>
<dbReference type="InterPro" id="IPR005467">
    <property type="entry name" value="His_kinase_dom"/>
</dbReference>
<sequence length="535" mass="58595">MTLRWRLTLFYTGLLAALLLIVGVTTLYLMRSNLFDGLDDELLTTYTRFTSTSLTVPLPLNSERAGNAASRSTPPSGVSEAALSARLQYGNFILQSEELSFYTQQKLIDELSQVGASGQKRKDFFTYLRSLQEFDRRSLNTDYRYPITLSDEQLEQLIRSPDGRLTLNYEQRDSFSDQPVPIRLLVRLTALRPVPTAFPGDDEGIPTIVYVGRSLSDVQNTLSQLSRVIALLFLIGLAIAGTGAFVLAGQALRPLRQVQRAAEKIGGQTLAQRVPVPRTGDEVQSLAQALNGMLGRLEASFEAQRRFTSDASHELRTPVTAISGHASYLLRRTSPSGQQQESLKIITSESERLTNLIASLLQLARSDSGALTLQKAPILSTLFLSEIARELEPLAHSQRTTLQTSGQEVAFEGDPDRLKQVIINLTSNALKAGAKTITLQSQAVLDGQAVRLSVRDDGPGIPADQLERLFDRFYRLEDSRSRDQGGAGLGLSIVRGIVEAHGGRVWLESVVGEGTAAHVQLPVGNLPDLDDEDVP</sequence>
<evidence type="ECO:0000259" key="12">
    <source>
        <dbReference type="PROSITE" id="PS50109"/>
    </source>
</evidence>
<dbReference type="PANTHER" id="PTHR45436:SF5">
    <property type="entry name" value="SENSOR HISTIDINE KINASE TRCS"/>
    <property type="match status" value="1"/>
</dbReference>
<keyword evidence="6 11" id="KW-0812">Transmembrane</keyword>
<protein>
    <recommendedName>
        <fullName evidence="3">histidine kinase</fullName>
        <ecNumber evidence="3">2.7.13.3</ecNumber>
    </recommendedName>
</protein>
<dbReference type="GO" id="GO:0005886">
    <property type="term" value="C:plasma membrane"/>
    <property type="evidence" value="ECO:0007669"/>
    <property type="project" value="TreeGrafter"/>
</dbReference>
<evidence type="ECO:0000256" key="3">
    <source>
        <dbReference type="ARBA" id="ARBA00012438"/>
    </source>
</evidence>
<evidence type="ECO:0000256" key="8">
    <source>
        <dbReference type="ARBA" id="ARBA00022989"/>
    </source>
</evidence>
<dbReference type="InterPro" id="IPR004358">
    <property type="entry name" value="Sig_transdc_His_kin-like_C"/>
</dbReference>
<accession>A0A2K3UZB1</accession>
<dbReference type="CDD" id="cd06225">
    <property type="entry name" value="HAMP"/>
    <property type="match status" value="1"/>
</dbReference>
<dbReference type="Gene3D" id="1.10.287.130">
    <property type="match status" value="1"/>
</dbReference>
<comment type="caution">
    <text evidence="14">The sequence shown here is derived from an EMBL/GenBank/DDBJ whole genome shotgun (WGS) entry which is preliminary data.</text>
</comment>
<dbReference type="InterPro" id="IPR003660">
    <property type="entry name" value="HAMP_dom"/>
</dbReference>